<accession>A0A0E3QRP5</accession>
<feature type="transmembrane region" description="Helical" evidence="1">
    <location>
        <begin position="161"/>
        <end position="179"/>
    </location>
</feature>
<dbReference type="HOGENOM" id="CLU_634030_0_0_2"/>
<proteinExistence type="predicted"/>
<dbReference type="RefSeq" id="WP_048116340.1">
    <property type="nucleotide sequence ID" value="NZ_CP009528.1"/>
</dbReference>
<feature type="transmembrane region" description="Helical" evidence="1">
    <location>
        <begin position="310"/>
        <end position="331"/>
    </location>
</feature>
<feature type="transmembrane region" description="Helical" evidence="1">
    <location>
        <begin position="268"/>
        <end position="290"/>
    </location>
</feature>
<evidence type="ECO:0000313" key="2">
    <source>
        <dbReference type="EMBL" id="AKB53055.1"/>
    </source>
</evidence>
<dbReference type="Proteomes" id="UP000033033">
    <property type="component" value="Chromosome"/>
</dbReference>
<name>A0A0E3QRP5_METBA</name>
<feature type="transmembrane region" description="Helical" evidence="1">
    <location>
        <begin position="217"/>
        <end position="235"/>
    </location>
</feature>
<keyword evidence="3" id="KW-1185">Reference proteome</keyword>
<dbReference type="AlphaFoldDB" id="A0A0E3QRP5"/>
<keyword evidence="1" id="KW-0472">Membrane</keyword>
<protein>
    <recommendedName>
        <fullName evidence="4">Transmembrane protein</fullName>
    </recommendedName>
</protein>
<reference evidence="2 3" key="1">
    <citation type="submission" date="2014-07" db="EMBL/GenBank/DDBJ databases">
        <title>Methanogenic archaea and the global carbon cycle.</title>
        <authorList>
            <person name="Henriksen J.R."/>
            <person name="Luke J."/>
            <person name="Reinhart S."/>
            <person name="Benedict M.N."/>
            <person name="Youngblut N.D."/>
            <person name="Metcalf M.E."/>
            <person name="Whitaker R.J."/>
            <person name="Metcalf W.W."/>
        </authorList>
    </citation>
    <scope>NUCLEOTIDE SEQUENCE [LARGE SCALE GENOMIC DNA]</scope>
    <source>
        <strain evidence="2 3">MS</strain>
    </source>
</reference>
<feature type="transmembrane region" description="Helical" evidence="1">
    <location>
        <begin position="73"/>
        <end position="93"/>
    </location>
</feature>
<sequence>MTILLASGIECKDVRGVKSKKGTHSNKFISENFKAIQNPIVCCLLPWVAWLSIFIMVLLLTMNKLNFFSDEVIISWLPIIISGYCVAGTSLIFQSLFIKKIPKFFIELWCRKIITGAFIYGPTSSDMNIEESIVIDSKNIQLEERYLQFIYEIQKRLNNSWQWLFGIILFLLTFLWNPLRTLNNFPVLGNYSLTDDWNQKDFWQYFIQQNWHFLNELPVSLIAFMLGLMIWRMYVASTSIDKLVDKFQFEPKLGHQDMSGGLSPLGNLCLWNCTIASLPSIYLSIWLLMGNLDNFPSPYPDMPNYYTYEFLILLFSLSILPIVFCFVRPLWKVHREMNCWRISKQERLYDIGDTIHLSESRLLHDMEKIEQKEFEIIYNDIEKKKIIYTQTKKLPIWPFNMKILGQLFMAYIIPIMSFIEILAPIIQNLHYF</sequence>
<evidence type="ECO:0008006" key="4">
    <source>
        <dbReference type="Google" id="ProtNLM"/>
    </source>
</evidence>
<dbReference type="PATRIC" id="fig|1434108.4.peg.38"/>
<keyword evidence="1" id="KW-0812">Transmembrane</keyword>
<keyword evidence="1" id="KW-1133">Transmembrane helix</keyword>
<organism evidence="2 3">
    <name type="scientific">Methanosarcina barkeri MS</name>
    <dbReference type="NCBI Taxonomy" id="1434108"/>
    <lineage>
        <taxon>Archaea</taxon>
        <taxon>Methanobacteriati</taxon>
        <taxon>Methanobacteriota</taxon>
        <taxon>Stenosarchaea group</taxon>
        <taxon>Methanomicrobia</taxon>
        <taxon>Methanosarcinales</taxon>
        <taxon>Methanosarcinaceae</taxon>
        <taxon>Methanosarcina</taxon>
    </lineage>
</organism>
<gene>
    <name evidence="2" type="ORF">MSBRM_0057</name>
</gene>
<dbReference type="GeneID" id="24843205"/>
<dbReference type="KEGG" id="mby:MSBRM_0057"/>
<dbReference type="EMBL" id="CP009528">
    <property type="protein sequence ID" value="AKB53055.1"/>
    <property type="molecule type" value="Genomic_DNA"/>
</dbReference>
<evidence type="ECO:0000256" key="1">
    <source>
        <dbReference type="SAM" id="Phobius"/>
    </source>
</evidence>
<feature type="transmembrane region" description="Helical" evidence="1">
    <location>
        <begin position="40"/>
        <end position="61"/>
    </location>
</feature>
<evidence type="ECO:0000313" key="3">
    <source>
        <dbReference type="Proteomes" id="UP000033033"/>
    </source>
</evidence>
<feature type="transmembrane region" description="Helical" evidence="1">
    <location>
        <begin position="403"/>
        <end position="426"/>
    </location>
</feature>